<keyword evidence="7" id="KW-0961">Cell wall biogenesis/degradation</keyword>
<dbReference type="InterPro" id="IPR036565">
    <property type="entry name" value="Mur-like_cat_sf"/>
</dbReference>
<evidence type="ECO:0000256" key="5">
    <source>
        <dbReference type="ARBA" id="ARBA00022741"/>
    </source>
</evidence>
<dbReference type="Pfam" id="PF26299">
    <property type="entry name" value="MurL_N"/>
    <property type="match status" value="1"/>
</dbReference>
<dbReference type="Gene3D" id="3.90.190.20">
    <property type="entry name" value="Mur ligase, C-terminal domain"/>
    <property type="match status" value="1"/>
</dbReference>
<dbReference type="Pfam" id="PF26298">
    <property type="entry name" value="MurL_epimerase_C"/>
    <property type="match status" value="1"/>
</dbReference>
<dbReference type="InterPro" id="IPR036615">
    <property type="entry name" value="Mur_ligase_C_dom_sf"/>
</dbReference>
<evidence type="ECO:0000256" key="6">
    <source>
        <dbReference type="ARBA" id="ARBA00022840"/>
    </source>
</evidence>
<dbReference type="SUPFAM" id="SSF53244">
    <property type="entry name" value="MurD-like peptide ligases, peptide-binding domain"/>
    <property type="match status" value="1"/>
</dbReference>
<comment type="function">
    <text evidence="7">Cell wall formation. Catalyzes the addition of glutamate to the nucleotide precursor UDP-N-acetylmuramoyl-L-alanine (UMA).</text>
</comment>
<comment type="pathway">
    <text evidence="2 7">Cell wall biogenesis; peptidoglycan biosynthesis.</text>
</comment>
<dbReference type="Gene3D" id="3.40.1190.10">
    <property type="entry name" value="Mur-like, catalytic domain"/>
    <property type="match status" value="1"/>
</dbReference>
<dbReference type="SUPFAM" id="SSF52402">
    <property type="entry name" value="Adenine nucleotide alpha hydrolases-like"/>
    <property type="match status" value="1"/>
</dbReference>
<dbReference type="InterPro" id="IPR013221">
    <property type="entry name" value="Mur_ligase_cen"/>
</dbReference>
<comment type="catalytic activity">
    <reaction evidence="7">
        <text>UDP-N-acetyl-alpha-D-muramoyl-L-alanine + D-glutamate + ATP = UDP-N-acetyl-alpha-D-muramoyl-L-alanyl-D-glutamate + ADP + phosphate + H(+)</text>
        <dbReference type="Rhea" id="RHEA:16429"/>
        <dbReference type="ChEBI" id="CHEBI:15378"/>
        <dbReference type="ChEBI" id="CHEBI:29986"/>
        <dbReference type="ChEBI" id="CHEBI:30616"/>
        <dbReference type="ChEBI" id="CHEBI:43474"/>
        <dbReference type="ChEBI" id="CHEBI:83898"/>
        <dbReference type="ChEBI" id="CHEBI:83900"/>
        <dbReference type="ChEBI" id="CHEBI:456216"/>
        <dbReference type="EC" id="6.3.2.9"/>
    </reaction>
</comment>
<keyword evidence="7" id="KW-0131">Cell cycle</keyword>
<feature type="domain" description="MurL C-terminal" evidence="10">
    <location>
        <begin position="306"/>
        <end position="412"/>
    </location>
</feature>
<gene>
    <name evidence="7" type="primary">murD</name>
    <name evidence="8" type="synonym">murL</name>
    <name evidence="12" type="ORF">US31_C0027G0005</name>
</gene>
<dbReference type="Proteomes" id="UP000034508">
    <property type="component" value="Unassembled WGS sequence"/>
</dbReference>
<proteinExistence type="inferred from homology"/>
<comment type="similarity">
    <text evidence="7">Belongs to the MurCDEF family.</text>
</comment>
<dbReference type="UniPathway" id="UPA00219"/>
<dbReference type="GO" id="GO:0005524">
    <property type="term" value="F:ATP binding"/>
    <property type="evidence" value="ECO:0007669"/>
    <property type="project" value="UniProtKB-UniRule"/>
</dbReference>
<evidence type="ECO:0000256" key="8">
    <source>
        <dbReference type="HAMAP-Rule" id="MF_02209"/>
    </source>
</evidence>
<keyword evidence="8" id="KW-0413">Isomerase</keyword>
<dbReference type="SUPFAM" id="SSF53623">
    <property type="entry name" value="MurD-like peptide ligases, catalytic domain"/>
    <property type="match status" value="1"/>
</dbReference>
<dbReference type="Pfam" id="PF08245">
    <property type="entry name" value="Mur_ligase_M"/>
    <property type="match status" value="1"/>
</dbReference>
<accession>A0A0G0HXJ7</accession>
<sequence>MDKNPTIFEFTSYRFEPDKKRVFFNYRQKFEGKKSINFTETLILPEVPDLLGIPKGLVDKILQGVHLMLGISYFKFYCATKVEIPYILSKEEANFWNVVYKKGLGEFYYKNRLDPEISPKFPNIKTAKSKTYFLGNNNKCLVAVSGGKDSIVAAELLKEQGIDITAVFTEAQRGSDIVDNVINTLGIKSLRFRRILDDKALQKHKYDGHVPVSAMFAFLGVLYAVLYKYSYCVMANEYSSNFGNVKCKGLIINHQWSKSSEFEDMFKSYVDNFISPDVRYFSLLRPFYEIRIAELFSKYKQYFSYFSSCNKNFKLVEEKKSGLWCGQCPKCVFAFTLLSAFLTKKELLKIFKNNLYQQENLLSLFKDILGLGKMKPFDCVGTFEESKVAFYLGSKKFRNNFIVKTLLPKVKIKKDAMNRLFKTHRANNIPSQFRFSGMKDVLILGYGKEGQVSKKYIKNNFPNLKIGVADEKFGKNYLGKQKDFDIAIKTPGIPKNIVKIPHTTATNIFFSKIKELGNITIGITGSKGKSTTASLIYSILKEAGKDIKILGNIGNPMLSTLSKPIKEDEIFVLELSSYQLDDIDFSPNIAVITNLFPEHMNYHDGLNNYYNAKKNIIRFQNKTDTFVYNQKSKKLCDWASNARDKAILFSDKINIDGLKIPLLGRHNKENIGAAIAVAKVFNISDNVIKKAIKKFKPLPHRLEFIGEFKNIKFYDDAISTAPESTIMAIESLKGVSTVFLGGEDRGYDFSQLEKTIKKYKIKNIVLFPVSGKRILKSKKGLNILRTSSMKQAVKFAYKYTKPGKICLLSCASPSYSLWKNFEEKGDLFRKFVKKYSGKT</sequence>
<dbReference type="PANTHER" id="PTHR43692">
    <property type="entry name" value="UDP-N-ACETYLMURAMOYLALANINE--D-GLUTAMATE LIGASE"/>
    <property type="match status" value="1"/>
</dbReference>
<organism evidence="12 13">
    <name type="scientific">Berkelbacteria bacterium GW2011_GWA1_36_9</name>
    <dbReference type="NCBI Taxonomy" id="1618331"/>
    <lineage>
        <taxon>Bacteria</taxon>
        <taxon>Candidatus Berkelbacteria</taxon>
    </lineage>
</organism>
<dbReference type="GO" id="GO:0016855">
    <property type="term" value="F:racemase and epimerase activity, acting on amino acids and derivatives"/>
    <property type="evidence" value="ECO:0007669"/>
    <property type="project" value="UniProtKB-UniRule"/>
</dbReference>
<dbReference type="EMBL" id="LBSM01000027">
    <property type="protein sequence ID" value="KKQ16769.1"/>
    <property type="molecule type" value="Genomic_DNA"/>
</dbReference>
<dbReference type="NCBIfam" id="TIGR01087">
    <property type="entry name" value="murD"/>
    <property type="match status" value="1"/>
</dbReference>
<dbReference type="EC" id="6.3.2.9" evidence="7"/>
<dbReference type="GO" id="GO:0005737">
    <property type="term" value="C:cytoplasm"/>
    <property type="evidence" value="ECO:0007669"/>
    <property type="project" value="UniProtKB-SubCell"/>
</dbReference>
<keyword evidence="3 7" id="KW-0963">Cytoplasm</keyword>
<name>A0A0G0HXJ7_9BACT</name>
<feature type="domain" description="Mur ligase central" evidence="9">
    <location>
        <begin position="523"/>
        <end position="652"/>
    </location>
</feature>
<keyword evidence="6 7" id="KW-0067">ATP-binding</keyword>
<evidence type="ECO:0000259" key="11">
    <source>
        <dbReference type="Pfam" id="PF26299"/>
    </source>
</evidence>
<protein>
    <recommendedName>
        <fullName evidence="7 8">Multifunctional fusion protein</fullName>
    </recommendedName>
    <domain>
        <recommendedName>
            <fullName evidence="7">UDP-N-acetylmuramoylalanine--D-glutamate ligase</fullName>
            <ecNumber evidence="7">6.3.2.9</ecNumber>
        </recommendedName>
        <alternativeName>
            <fullName evidence="7">D-glutamic acid-adding enzyme</fullName>
        </alternativeName>
        <alternativeName>
            <fullName evidence="7">UDP-N-acetylmuramoyl-L-alanyl-D-glutamate synthetase</fullName>
        </alternativeName>
    </domain>
    <domain>
        <recommendedName>
            <fullName evidence="8">UDP-N-acetyl-alpha-D-muramoyl-L-alanyl-L-glutamate epimerase</fullName>
            <ecNumber evidence="8">5.1.1.23</ecNumber>
        </recommendedName>
        <alternativeName>
            <fullName evidence="8">UDP-MurNAc-L-Ala-L-Glu epimerase</fullName>
        </alternativeName>
    </domain>
</protein>
<evidence type="ECO:0000256" key="2">
    <source>
        <dbReference type="ARBA" id="ARBA00004752"/>
    </source>
</evidence>
<dbReference type="AlphaFoldDB" id="A0A0G0HXJ7"/>
<reference evidence="12 13" key="1">
    <citation type="journal article" date="2015" name="Nature">
        <title>rRNA introns, odd ribosomes, and small enigmatic genomes across a large radiation of phyla.</title>
        <authorList>
            <person name="Brown C.T."/>
            <person name="Hug L.A."/>
            <person name="Thomas B.C."/>
            <person name="Sharon I."/>
            <person name="Castelle C.J."/>
            <person name="Singh A."/>
            <person name="Wilkins M.J."/>
            <person name="Williams K.H."/>
            <person name="Banfield J.F."/>
        </authorList>
    </citation>
    <scope>NUCLEOTIDE SEQUENCE [LARGE SCALE GENOMIC DNA]</scope>
</reference>
<evidence type="ECO:0000256" key="4">
    <source>
        <dbReference type="ARBA" id="ARBA00022598"/>
    </source>
</evidence>
<keyword evidence="7" id="KW-0133">Cell shape</keyword>
<dbReference type="GO" id="GO:0051301">
    <property type="term" value="P:cell division"/>
    <property type="evidence" value="ECO:0007669"/>
    <property type="project" value="UniProtKB-KW"/>
</dbReference>
<evidence type="ECO:0000256" key="1">
    <source>
        <dbReference type="ARBA" id="ARBA00004496"/>
    </source>
</evidence>
<dbReference type="InterPro" id="IPR058741">
    <property type="entry name" value="MurL_C"/>
</dbReference>
<dbReference type="HAMAP" id="MF_02209">
    <property type="entry name" value="MurL"/>
    <property type="match status" value="1"/>
</dbReference>
<dbReference type="GO" id="GO:0071555">
    <property type="term" value="P:cell wall organization"/>
    <property type="evidence" value="ECO:0007669"/>
    <property type="project" value="UniProtKB-KW"/>
</dbReference>
<feature type="domain" description="MurL N-terminal" evidence="11">
    <location>
        <begin position="6"/>
        <end position="283"/>
    </location>
</feature>
<comment type="catalytic activity">
    <reaction evidence="8">
        <text>UDP-N-acetyl-alpha-D-muramoyl-L-alanyl-L-glutamate + ATP + H2O = UDP-N-acetyl-alpha-D-muramoyl-L-alanyl-D-glutamate + AMP + diphosphate + H(+)</text>
        <dbReference type="Rhea" id="RHEA:58812"/>
        <dbReference type="ChEBI" id="CHEBI:15377"/>
        <dbReference type="ChEBI" id="CHEBI:15378"/>
        <dbReference type="ChEBI" id="CHEBI:30616"/>
        <dbReference type="ChEBI" id="CHEBI:33019"/>
        <dbReference type="ChEBI" id="CHEBI:83900"/>
        <dbReference type="ChEBI" id="CHEBI:142725"/>
        <dbReference type="ChEBI" id="CHEBI:456215"/>
        <dbReference type="EC" id="5.1.1.23"/>
    </reaction>
</comment>
<evidence type="ECO:0000259" key="10">
    <source>
        <dbReference type="Pfam" id="PF26298"/>
    </source>
</evidence>
<dbReference type="InterPro" id="IPR043689">
    <property type="entry name" value="MurL"/>
</dbReference>
<dbReference type="Gene3D" id="3.40.50.620">
    <property type="entry name" value="HUPs"/>
    <property type="match status" value="1"/>
</dbReference>
<keyword evidence="4 7" id="KW-0436">Ligase</keyword>
<evidence type="ECO:0000256" key="7">
    <source>
        <dbReference type="HAMAP-Rule" id="MF_00639"/>
    </source>
</evidence>
<dbReference type="GO" id="GO:0008360">
    <property type="term" value="P:regulation of cell shape"/>
    <property type="evidence" value="ECO:0007669"/>
    <property type="project" value="UniProtKB-KW"/>
</dbReference>
<keyword evidence="5 7" id="KW-0547">Nucleotide-binding</keyword>
<dbReference type="GO" id="GO:0008764">
    <property type="term" value="F:UDP-N-acetylmuramoylalanine-D-glutamate ligase activity"/>
    <property type="evidence" value="ECO:0007669"/>
    <property type="project" value="UniProtKB-UniRule"/>
</dbReference>
<dbReference type="EC" id="5.1.1.23" evidence="8"/>
<dbReference type="InterPro" id="IPR014729">
    <property type="entry name" value="Rossmann-like_a/b/a_fold"/>
</dbReference>
<comment type="similarity">
    <text evidence="8">Belongs to the MurL family.</text>
</comment>
<dbReference type="PATRIC" id="fig|1618331.3.peg.930"/>
<evidence type="ECO:0000256" key="3">
    <source>
        <dbReference type="ARBA" id="ARBA00022490"/>
    </source>
</evidence>
<dbReference type="PANTHER" id="PTHR43692:SF1">
    <property type="entry name" value="UDP-N-ACETYLMURAMOYLALANINE--D-GLUTAMATE LIGASE"/>
    <property type="match status" value="1"/>
</dbReference>
<comment type="caution">
    <text evidence="12">The sequence shown here is derived from an EMBL/GenBank/DDBJ whole genome shotgun (WGS) entry which is preliminary data.</text>
</comment>
<keyword evidence="7" id="KW-0573">Peptidoglycan synthesis</keyword>
<dbReference type="InterPro" id="IPR005762">
    <property type="entry name" value="MurD"/>
</dbReference>
<keyword evidence="7" id="KW-0132">Cell division</keyword>
<evidence type="ECO:0000313" key="12">
    <source>
        <dbReference type="EMBL" id="KKQ16769.1"/>
    </source>
</evidence>
<feature type="binding site" evidence="7">
    <location>
        <begin position="525"/>
        <end position="531"/>
    </location>
    <ligand>
        <name>ATP</name>
        <dbReference type="ChEBI" id="CHEBI:30616"/>
    </ligand>
</feature>
<comment type="subcellular location">
    <subcellularLocation>
        <location evidence="1 7">Cytoplasm</location>
    </subcellularLocation>
</comment>
<comment type="function">
    <text evidence="8">Cell wall formation. Catalyzes epimerization of the terminal L-glutamate in UDP-N-acetyl-alpha-D-muramoyl-L-alanyl-L-glutamate.</text>
</comment>
<dbReference type="InterPro" id="IPR058740">
    <property type="entry name" value="MurL_N"/>
</dbReference>
<evidence type="ECO:0000313" key="13">
    <source>
        <dbReference type="Proteomes" id="UP000034508"/>
    </source>
</evidence>
<evidence type="ECO:0000259" key="9">
    <source>
        <dbReference type="Pfam" id="PF08245"/>
    </source>
</evidence>
<dbReference type="GO" id="GO:0009252">
    <property type="term" value="P:peptidoglycan biosynthetic process"/>
    <property type="evidence" value="ECO:0007669"/>
    <property type="project" value="UniProtKB-UniRule"/>
</dbReference>
<dbReference type="HAMAP" id="MF_00639">
    <property type="entry name" value="MurD"/>
    <property type="match status" value="1"/>
</dbReference>